<feature type="transmembrane region" description="Helical" evidence="1">
    <location>
        <begin position="73"/>
        <end position="93"/>
    </location>
</feature>
<reference evidence="2 4" key="3">
    <citation type="submission" date="2019-07" db="EMBL/GenBank/DDBJ databases">
        <title>Whole genome shotgun sequence of Methylobacterium oxalidis NBRC 107715.</title>
        <authorList>
            <person name="Hosoyama A."/>
            <person name="Uohara A."/>
            <person name="Ohji S."/>
            <person name="Ichikawa N."/>
        </authorList>
    </citation>
    <scope>NUCLEOTIDE SEQUENCE [LARGE SCALE GENOMIC DNA]</scope>
    <source>
        <strain evidence="2 4">NBRC 107715</strain>
    </source>
</reference>
<dbReference type="Proteomes" id="UP000321960">
    <property type="component" value="Unassembled WGS sequence"/>
</dbReference>
<keyword evidence="1" id="KW-1133">Transmembrane helix</keyword>
<evidence type="ECO:0000256" key="1">
    <source>
        <dbReference type="SAM" id="Phobius"/>
    </source>
</evidence>
<dbReference type="EMBL" id="BJZU01000005">
    <property type="protein sequence ID" value="GEP02564.1"/>
    <property type="molecule type" value="Genomic_DNA"/>
</dbReference>
<dbReference type="AlphaFoldDB" id="A0A512IXX7"/>
<dbReference type="InterPro" id="IPR052712">
    <property type="entry name" value="Acid_resist_chaperone_HdeD"/>
</dbReference>
<dbReference type="Proteomes" id="UP001156856">
    <property type="component" value="Unassembled WGS sequence"/>
</dbReference>
<feature type="transmembrane region" description="Helical" evidence="1">
    <location>
        <begin position="183"/>
        <end position="206"/>
    </location>
</feature>
<accession>A0A512IXX7</accession>
<keyword evidence="1" id="KW-0472">Membrane</keyword>
<dbReference type="Pfam" id="PF03729">
    <property type="entry name" value="DUF308"/>
    <property type="match status" value="2"/>
</dbReference>
<feature type="transmembrane region" description="Helical" evidence="1">
    <location>
        <begin position="45"/>
        <end position="67"/>
    </location>
</feature>
<feature type="transmembrane region" description="Helical" evidence="1">
    <location>
        <begin position="159"/>
        <end position="177"/>
    </location>
</feature>
<evidence type="ECO:0000313" key="2">
    <source>
        <dbReference type="EMBL" id="GEP02564.1"/>
    </source>
</evidence>
<protein>
    <submittedName>
        <fullName evidence="2">Membrane protein</fullName>
    </submittedName>
</protein>
<keyword evidence="1" id="KW-0812">Transmembrane</keyword>
<gene>
    <name evidence="3" type="ORF">GCM10007888_01540</name>
    <name evidence="2" type="ORF">MOX02_06020</name>
</gene>
<evidence type="ECO:0000313" key="5">
    <source>
        <dbReference type="Proteomes" id="UP001156856"/>
    </source>
</evidence>
<feature type="transmembrane region" description="Helical" evidence="1">
    <location>
        <begin position="105"/>
        <end position="124"/>
    </location>
</feature>
<feature type="transmembrane region" description="Helical" evidence="1">
    <location>
        <begin position="130"/>
        <end position="152"/>
    </location>
</feature>
<dbReference type="EMBL" id="BSPK01000004">
    <property type="protein sequence ID" value="GLS61773.1"/>
    <property type="molecule type" value="Genomic_DNA"/>
</dbReference>
<dbReference type="PANTHER" id="PTHR34989">
    <property type="entry name" value="PROTEIN HDED"/>
    <property type="match status" value="1"/>
</dbReference>
<name>A0A512IXX7_9HYPH</name>
<dbReference type="OrthoDB" id="193343at2"/>
<proteinExistence type="predicted"/>
<keyword evidence="5" id="KW-1185">Reference proteome</keyword>
<reference evidence="3" key="4">
    <citation type="submission" date="2023-01" db="EMBL/GenBank/DDBJ databases">
        <title>Draft genome sequence of Methylobacterium oxalidis strain NBRC 107715.</title>
        <authorList>
            <person name="Sun Q."/>
            <person name="Mori K."/>
        </authorList>
    </citation>
    <scope>NUCLEOTIDE SEQUENCE</scope>
    <source>
        <strain evidence="3">NBRC 107715</strain>
    </source>
</reference>
<reference evidence="3" key="1">
    <citation type="journal article" date="2014" name="Int. J. Syst. Evol. Microbiol.">
        <title>Complete genome of a new Firmicutes species belonging to the dominant human colonic microbiota ('Ruminococcus bicirculans') reveals two chromosomes and a selective capacity to utilize plant glucans.</title>
        <authorList>
            <consortium name="NISC Comparative Sequencing Program"/>
            <person name="Wegmann U."/>
            <person name="Louis P."/>
            <person name="Goesmann A."/>
            <person name="Henrissat B."/>
            <person name="Duncan S.H."/>
            <person name="Flint H.J."/>
        </authorList>
    </citation>
    <scope>NUCLEOTIDE SEQUENCE</scope>
    <source>
        <strain evidence="3">NBRC 107715</strain>
    </source>
</reference>
<reference evidence="5" key="2">
    <citation type="journal article" date="2019" name="Int. J. Syst. Evol. Microbiol.">
        <title>The Global Catalogue of Microorganisms (GCM) 10K type strain sequencing project: providing services to taxonomists for standard genome sequencing and annotation.</title>
        <authorList>
            <consortium name="The Broad Institute Genomics Platform"/>
            <consortium name="The Broad Institute Genome Sequencing Center for Infectious Disease"/>
            <person name="Wu L."/>
            <person name="Ma J."/>
        </authorList>
    </citation>
    <scope>NUCLEOTIDE SEQUENCE [LARGE SCALE GENOMIC DNA]</scope>
    <source>
        <strain evidence="5">NBRC 107715</strain>
    </source>
</reference>
<sequence>MTAGTPIDPPRPAGPPPQAATGIPGLPLDGIARLDAMSTVLARNWWLVALRGLCAILFGVICLVAPLPTILTFVIFFAAYMLVDGVVGIVSAVRAAQRHERWGMLLLGGLLDIVVGVVAFLMPAAAVWAFIYLVALWALIAGGLMVAAAFKLHLNYGRWWLVLGGAISILFGIALLINPGMSAVVLTWWMGGYAVAFGIMLLILAFRLRGRHEEAGRPMPAPRVG</sequence>
<evidence type="ECO:0000313" key="4">
    <source>
        <dbReference type="Proteomes" id="UP000321960"/>
    </source>
</evidence>
<dbReference type="InterPro" id="IPR005325">
    <property type="entry name" value="DUF308_memb"/>
</dbReference>
<evidence type="ECO:0000313" key="3">
    <source>
        <dbReference type="EMBL" id="GLS61773.1"/>
    </source>
</evidence>
<comment type="caution">
    <text evidence="2">The sequence shown here is derived from an EMBL/GenBank/DDBJ whole genome shotgun (WGS) entry which is preliminary data.</text>
</comment>
<dbReference type="RefSeq" id="WP_147024242.1">
    <property type="nucleotide sequence ID" value="NZ_BJZU01000005.1"/>
</dbReference>
<dbReference type="PANTHER" id="PTHR34989:SF1">
    <property type="entry name" value="PROTEIN HDED"/>
    <property type="match status" value="1"/>
</dbReference>
<dbReference type="GO" id="GO:0005886">
    <property type="term" value="C:plasma membrane"/>
    <property type="evidence" value="ECO:0007669"/>
    <property type="project" value="TreeGrafter"/>
</dbReference>
<organism evidence="2 4">
    <name type="scientific">Methylobacterium oxalidis</name>
    <dbReference type="NCBI Taxonomy" id="944322"/>
    <lineage>
        <taxon>Bacteria</taxon>
        <taxon>Pseudomonadati</taxon>
        <taxon>Pseudomonadota</taxon>
        <taxon>Alphaproteobacteria</taxon>
        <taxon>Hyphomicrobiales</taxon>
        <taxon>Methylobacteriaceae</taxon>
        <taxon>Methylobacterium</taxon>
    </lineage>
</organism>